<dbReference type="EMBL" id="JAAWVQ010133898">
    <property type="protein sequence ID" value="MBN3284159.1"/>
    <property type="molecule type" value="Genomic_DNA"/>
</dbReference>
<proteinExistence type="inferred from homology"/>
<dbReference type="Gene3D" id="1.20.140.150">
    <property type="match status" value="1"/>
</dbReference>
<dbReference type="PRINTS" id="PR01077">
    <property type="entry name" value="CLAUDIN"/>
</dbReference>
<evidence type="ECO:0000256" key="6">
    <source>
        <dbReference type="ARBA" id="ARBA00022692"/>
    </source>
</evidence>
<dbReference type="PANTHER" id="PTHR12002">
    <property type="entry name" value="CLAUDIN"/>
    <property type="match status" value="1"/>
</dbReference>
<dbReference type="PRINTS" id="PR01589">
    <property type="entry name" value="CLAUDIN2"/>
</dbReference>
<reference evidence="11" key="1">
    <citation type="journal article" date="2021" name="Cell">
        <title>Tracing the genetic footprints of vertebrate landing in non-teleost ray-finned fishes.</title>
        <authorList>
            <person name="Bi X."/>
            <person name="Wang K."/>
            <person name="Yang L."/>
            <person name="Pan H."/>
            <person name="Jiang H."/>
            <person name="Wei Q."/>
            <person name="Fang M."/>
            <person name="Yu H."/>
            <person name="Zhu C."/>
            <person name="Cai Y."/>
            <person name="He Y."/>
            <person name="Gan X."/>
            <person name="Zeng H."/>
            <person name="Yu D."/>
            <person name="Zhu Y."/>
            <person name="Jiang H."/>
            <person name="Qiu Q."/>
            <person name="Yang H."/>
            <person name="Zhang Y.E."/>
            <person name="Wang W."/>
            <person name="Zhu M."/>
            <person name="He S."/>
            <person name="Zhang G."/>
        </authorList>
    </citation>
    <scope>NUCLEOTIDE SEQUENCE</scope>
    <source>
        <strain evidence="11">Pddl_001</strain>
    </source>
</reference>
<feature type="non-terminal residue" evidence="11">
    <location>
        <position position="144"/>
    </location>
</feature>
<comment type="similarity">
    <text evidence="3">Belongs to the claudin family.</text>
</comment>
<feature type="transmembrane region" description="Helical" evidence="10">
    <location>
        <begin position="95"/>
        <end position="114"/>
    </location>
</feature>
<keyword evidence="7" id="KW-0965">Cell junction</keyword>
<dbReference type="Pfam" id="PF00822">
    <property type="entry name" value="PMP22_Claudin"/>
    <property type="match status" value="1"/>
</dbReference>
<keyword evidence="6 10" id="KW-0812">Transmembrane</keyword>
<keyword evidence="12" id="KW-1185">Reference proteome</keyword>
<evidence type="ECO:0000256" key="1">
    <source>
        <dbReference type="ARBA" id="ARBA00004435"/>
    </source>
</evidence>
<evidence type="ECO:0000256" key="7">
    <source>
        <dbReference type="ARBA" id="ARBA00022949"/>
    </source>
</evidence>
<dbReference type="InterPro" id="IPR004031">
    <property type="entry name" value="PMP22/EMP/MP20/Claudin"/>
</dbReference>
<organism evidence="11 12">
    <name type="scientific">Polyodon spathula</name>
    <name type="common">North American paddlefish</name>
    <name type="synonym">Squalus spathula</name>
    <dbReference type="NCBI Taxonomy" id="7913"/>
    <lineage>
        <taxon>Eukaryota</taxon>
        <taxon>Metazoa</taxon>
        <taxon>Chordata</taxon>
        <taxon>Craniata</taxon>
        <taxon>Vertebrata</taxon>
        <taxon>Euteleostomi</taxon>
        <taxon>Actinopterygii</taxon>
        <taxon>Chondrostei</taxon>
        <taxon>Acipenseriformes</taxon>
        <taxon>Polyodontidae</taxon>
        <taxon>Polyodon</taxon>
    </lineage>
</organism>
<keyword evidence="4" id="KW-0796">Tight junction</keyword>
<keyword evidence="9 10" id="KW-0472">Membrane</keyword>
<evidence type="ECO:0000256" key="8">
    <source>
        <dbReference type="ARBA" id="ARBA00022989"/>
    </source>
</evidence>
<accession>A0ABS2YCH1</accession>
<dbReference type="InterPro" id="IPR006187">
    <property type="entry name" value="Claudin"/>
</dbReference>
<name>A0ABS2YCH1_POLSP</name>
<evidence type="ECO:0000313" key="12">
    <source>
        <dbReference type="Proteomes" id="UP001166093"/>
    </source>
</evidence>
<dbReference type="InterPro" id="IPR005411">
    <property type="entry name" value="Claudin2"/>
</dbReference>
<evidence type="ECO:0000256" key="4">
    <source>
        <dbReference type="ARBA" id="ARBA00022427"/>
    </source>
</evidence>
<protein>
    <submittedName>
        <fullName evidence="11">CLD6 protein</fullName>
    </submittedName>
</protein>
<feature type="transmembrane region" description="Helical" evidence="10">
    <location>
        <begin position="12"/>
        <end position="33"/>
    </location>
</feature>
<evidence type="ECO:0000313" key="11">
    <source>
        <dbReference type="EMBL" id="MBN3284159.1"/>
    </source>
</evidence>
<dbReference type="Proteomes" id="UP001166093">
    <property type="component" value="Unassembled WGS sequence"/>
</dbReference>
<evidence type="ECO:0000256" key="5">
    <source>
        <dbReference type="ARBA" id="ARBA00022475"/>
    </source>
</evidence>
<feature type="non-terminal residue" evidence="11">
    <location>
        <position position="1"/>
    </location>
</feature>
<evidence type="ECO:0000256" key="9">
    <source>
        <dbReference type="ARBA" id="ARBA00023136"/>
    </source>
</evidence>
<evidence type="ECO:0000256" key="10">
    <source>
        <dbReference type="SAM" id="Phobius"/>
    </source>
</evidence>
<evidence type="ECO:0000256" key="3">
    <source>
        <dbReference type="ARBA" id="ARBA00008295"/>
    </source>
</evidence>
<keyword evidence="5" id="KW-1003">Cell membrane</keyword>
<comment type="caution">
    <text evidence="11">The sequence shown here is derived from an EMBL/GenBank/DDBJ whole genome shotgun (WGS) entry which is preliminary data.</text>
</comment>
<evidence type="ECO:0000256" key="2">
    <source>
        <dbReference type="ARBA" id="ARBA00004651"/>
    </source>
</evidence>
<sequence length="144" mass="15314">MLALPQDLQAARALTVISILLAVLALLVSIAGAKCTNCVEEESVKARVSQVSGVLLLVAGVLYLIPVCWSANSVIRDFYNPLVTEAQKRELGASMYIGWGSSALLLLGGALLCCSCPQKNVNYSAHYTAASSRPRTDVPSKNYV</sequence>
<comment type="subcellular location">
    <subcellularLocation>
        <location evidence="1">Cell junction</location>
        <location evidence="1">Tight junction</location>
    </subcellularLocation>
    <subcellularLocation>
        <location evidence="2">Cell membrane</location>
        <topology evidence="2">Multi-pass membrane protein</topology>
    </subcellularLocation>
</comment>
<feature type="transmembrane region" description="Helical" evidence="10">
    <location>
        <begin position="54"/>
        <end position="75"/>
    </location>
</feature>
<keyword evidence="8 10" id="KW-1133">Transmembrane helix</keyword>
<gene>
    <name evidence="11" type="primary">Cldn6</name>
    <name evidence="11" type="ORF">GTO93_0004087</name>
</gene>